<feature type="compositionally biased region" description="Low complexity" evidence="1">
    <location>
        <begin position="99"/>
        <end position="108"/>
    </location>
</feature>
<dbReference type="GO" id="GO:0003677">
    <property type="term" value="F:DNA binding"/>
    <property type="evidence" value="ECO:0007669"/>
    <property type="project" value="UniProtKB-KW"/>
</dbReference>
<evidence type="ECO:0000313" key="4">
    <source>
        <dbReference type="Proteomes" id="UP001595823"/>
    </source>
</evidence>
<accession>A0ABV8U318</accession>
<feature type="transmembrane region" description="Helical" evidence="2">
    <location>
        <begin position="48"/>
        <end position="75"/>
    </location>
</feature>
<dbReference type="Gene3D" id="1.10.150.280">
    <property type="entry name" value="AF1531-like domain"/>
    <property type="match status" value="1"/>
</dbReference>
<feature type="region of interest" description="Disordered" evidence="1">
    <location>
        <begin position="99"/>
        <end position="190"/>
    </location>
</feature>
<dbReference type="Pfam" id="PF12836">
    <property type="entry name" value="HHH_3"/>
    <property type="match status" value="1"/>
</dbReference>
<keyword evidence="2" id="KW-0812">Transmembrane</keyword>
<dbReference type="InterPro" id="IPR010994">
    <property type="entry name" value="RuvA_2-like"/>
</dbReference>
<dbReference type="SUPFAM" id="SSF47781">
    <property type="entry name" value="RuvA domain 2-like"/>
    <property type="match status" value="1"/>
</dbReference>
<dbReference type="PANTHER" id="PTHR21180">
    <property type="entry name" value="ENDONUCLEASE/EXONUCLEASE/PHOSPHATASE FAMILY DOMAIN-CONTAINING PROTEIN 1"/>
    <property type="match status" value="1"/>
</dbReference>
<proteinExistence type="predicted"/>
<keyword evidence="3" id="KW-0238">DNA-binding</keyword>
<organism evidence="3 4">
    <name type="scientific">Salininema proteolyticum</name>
    <dbReference type="NCBI Taxonomy" id="1607685"/>
    <lineage>
        <taxon>Bacteria</taxon>
        <taxon>Bacillati</taxon>
        <taxon>Actinomycetota</taxon>
        <taxon>Actinomycetes</taxon>
        <taxon>Glycomycetales</taxon>
        <taxon>Glycomycetaceae</taxon>
        <taxon>Salininema</taxon>
    </lineage>
</organism>
<keyword evidence="2" id="KW-0472">Membrane</keyword>
<evidence type="ECO:0000313" key="3">
    <source>
        <dbReference type="EMBL" id="MFC4336815.1"/>
    </source>
</evidence>
<evidence type="ECO:0000256" key="1">
    <source>
        <dbReference type="SAM" id="MobiDB-lite"/>
    </source>
</evidence>
<dbReference type="EMBL" id="JBHSDK010000022">
    <property type="protein sequence ID" value="MFC4336815.1"/>
    <property type="molecule type" value="Genomic_DNA"/>
</dbReference>
<keyword evidence="2" id="KW-1133">Transmembrane helix</keyword>
<gene>
    <name evidence="3" type="ORF">ACFPET_16565</name>
</gene>
<feature type="transmembrane region" description="Helical" evidence="2">
    <location>
        <begin position="16"/>
        <end position="36"/>
    </location>
</feature>
<keyword evidence="4" id="KW-1185">Reference proteome</keyword>
<evidence type="ECO:0000256" key="2">
    <source>
        <dbReference type="SAM" id="Phobius"/>
    </source>
</evidence>
<name>A0ABV8U318_9ACTN</name>
<dbReference type="RefSeq" id="WP_380623138.1">
    <property type="nucleotide sequence ID" value="NZ_JBHSDK010000022.1"/>
</dbReference>
<feature type="compositionally biased region" description="Low complexity" evidence="1">
    <location>
        <begin position="132"/>
        <end position="155"/>
    </location>
</feature>
<reference evidence="4" key="1">
    <citation type="journal article" date="2019" name="Int. J. Syst. Evol. Microbiol.">
        <title>The Global Catalogue of Microorganisms (GCM) 10K type strain sequencing project: providing services to taxonomists for standard genome sequencing and annotation.</title>
        <authorList>
            <consortium name="The Broad Institute Genomics Platform"/>
            <consortium name="The Broad Institute Genome Sequencing Center for Infectious Disease"/>
            <person name="Wu L."/>
            <person name="Ma J."/>
        </authorList>
    </citation>
    <scope>NUCLEOTIDE SEQUENCE [LARGE SCALE GENOMIC DNA]</scope>
    <source>
        <strain evidence="4">IBRC-M 10908</strain>
    </source>
</reference>
<dbReference type="InterPro" id="IPR051675">
    <property type="entry name" value="Endo/Exo/Phosphatase_dom_1"/>
</dbReference>
<dbReference type="Proteomes" id="UP001595823">
    <property type="component" value="Unassembled WGS sequence"/>
</dbReference>
<dbReference type="PANTHER" id="PTHR21180:SF32">
    <property type="entry name" value="ENDONUCLEASE_EXONUCLEASE_PHOSPHATASE FAMILY DOMAIN-CONTAINING PROTEIN 1"/>
    <property type="match status" value="1"/>
</dbReference>
<feature type="compositionally biased region" description="Basic and acidic residues" evidence="1">
    <location>
        <begin position="165"/>
        <end position="177"/>
    </location>
</feature>
<protein>
    <submittedName>
        <fullName evidence="3">ComEA family DNA-binding protein</fullName>
    </submittedName>
</protein>
<comment type="caution">
    <text evidence="3">The sequence shown here is derived from an EMBL/GenBank/DDBJ whole genome shotgun (WGS) entry which is preliminary data.</text>
</comment>
<sequence length="277" mass="29053">MGGKVSETSNGVPRRAPLIAFLTLGLATPVIFFRLGKRHSNGTLAQAGFVYLACIVATVSSVGIFWMLMAVPWVVGTVHLYRLREGLIAVPEAPTADTPDAAARALAADPEDRAPTPPTAAAAPESPTPVGPADASESPAPASSTAPNSTTATEAQSPTVPAARRAAEAGRSDTADAKRRRRIARRTVVENPSHAKDMRIGRPDLDRKIHDGGLVDVNSAPAEVIATLPGLTPDVSRAIVAHRSEHGPFDDADDLIRSVPIVPEPTPQLRVYAVFVP</sequence>